<comment type="caution">
    <text evidence="1">The sequence shown here is derived from an EMBL/GenBank/DDBJ whole genome shotgun (WGS) entry which is preliminary data.</text>
</comment>
<dbReference type="Proteomes" id="UP000230842">
    <property type="component" value="Unassembled WGS sequence"/>
</dbReference>
<evidence type="ECO:0008006" key="3">
    <source>
        <dbReference type="Google" id="ProtNLM"/>
    </source>
</evidence>
<evidence type="ECO:0000313" key="1">
    <source>
        <dbReference type="EMBL" id="PJJ48157.1"/>
    </source>
</evidence>
<dbReference type="AlphaFoldDB" id="A0A2M9AR33"/>
<sequence length="129" mass="14814">MSSSARDRATTRPILPSSDLERTSVFYADLGFTELGRWAGEYLIVRDDCDIELHFWYDLRVSRWDNDVACWIGFESPDAVRRLHARWSRTDLSQPAQLRAPETSDALVEFQLIDLDGNLLRVGAPRATR</sequence>
<organism evidence="1 2">
    <name type="scientific">Mumia flava</name>
    <dbReference type="NCBI Taxonomy" id="1348852"/>
    <lineage>
        <taxon>Bacteria</taxon>
        <taxon>Bacillati</taxon>
        <taxon>Actinomycetota</taxon>
        <taxon>Actinomycetes</taxon>
        <taxon>Propionibacteriales</taxon>
        <taxon>Nocardioidaceae</taxon>
        <taxon>Mumia</taxon>
    </lineage>
</organism>
<reference evidence="1 2" key="1">
    <citation type="submission" date="2017-11" db="EMBL/GenBank/DDBJ databases">
        <title>Genomic Encyclopedia of Archaeal and Bacterial Type Strains, Phase II (KMG-II): From Individual Species to Whole Genera.</title>
        <authorList>
            <person name="Goeker M."/>
        </authorList>
    </citation>
    <scope>NUCLEOTIDE SEQUENCE [LARGE SCALE GENOMIC DNA]</scope>
    <source>
        <strain evidence="1 2">DSM 27763</strain>
    </source>
</reference>
<gene>
    <name evidence="1" type="ORF">CLV56_4033</name>
</gene>
<protein>
    <recommendedName>
        <fullName evidence="3">Bleomycin resistance protein</fullName>
    </recommendedName>
</protein>
<dbReference type="RefSeq" id="WP_100415580.1">
    <property type="nucleotide sequence ID" value="NZ_PGEZ01000004.1"/>
</dbReference>
<dbReference type="SUPFAM" id="SSF54593">
    <property type="entry name" value="Glyoxalase/Bleomycin resistance protein/Dihydroxybiphenyl dioxygenase"/>
    <property type="match status" value="1"/>
</dbReference>
<proteinExistence type="predicted"/>
<dbReference type="InterPro" id="IPR029068">
    <property type="entry name" value="Glyas_Bleomycin-R_OHBP_Dase"/>
</dbReference>
<dbReference type="EMBL" id="PGEZ01000004">
    <property type="protein sequence ID" value="PJJ48157.1"/>
    <property type="molecule type" value="Genomic_DNA"/>
</dbReference>
<name>A0A2M9AR33_9ACTN</name>
<dbReference type="OrthoDB" id="6624781at2"/>
<accession>A0A2M9AR33</accession>
<evidence type="ECO:0000313" key="2">
    <source>
        <dbReference type="Proteomes" id="UP000230842"/>
    </source>
</evidence>
<keyword evidence="2" id="KW-1185">Reference proteome</keyword>
<dbReference type="Gene3D" id="3.10.180.10">
    <property type="entry name" value="2,3-Dihydroxybiphenyl 1,2-Dioxygenase, domain 1"/>
    <property type="match status" value="1"/>
</dbReference>